<evidence type="ECO:0000313" key="2">
    <source>
        <dbReference type="EMBL" id="NBL65914.1"/>
    </source>
</evidence>
<dbReference type="PROSITE" id="PS51257">
    <property type="entry name" value="PROKAR_LIPOPROTEIN"/>
    <property type="match status" value="1"/>
</dbReference>
<sequence length="251" mass="27476">MKNTTKFLGIFAVVLSTFFVSCSSDDNNDMIANNIEIDLTEVGSANSGQATAGQDLHLEGEILASQKIATVVVELHHETDTNAPEITQTFTNYNGQLNATFHEHILIPANQPAGHYHLHFTVVDQNGNSESVDRDVEIISASALFSVNLTEFGHGTPGNYHGHPGQDLHIEGVITSVNPISTISIEMHHETNASAPHIEAVYTDYAGQTNVNFHKHLLIPANQPTGDYHVHFTVSDNQGNSQEFDYEFTIE</sequence>
<gene>
    <name evidence="2" type="ORF">GV828_11955</name>
</gene>
<accession>A0ABW9ZDU5</accession>
<name>A0ABW9ZDU5_9FLAO</name>
<evidence type="ECO:0000256" key="1">
    <source>
        <dbReference type="SAM" id="SignalP"/>
    </source>
</evidence>
<dbReference type="Pfam" id="PF15418">
    <property type="entry name" value="DUF4625"/>
    <property type="match status" value="2"/>
</dbReference>
<proteinExistence type="predicted"/>
<organism evidence="2 3">
    <name type="scientific">Flavobacterium ichthyis</name>
    <dbReference type="NCBI Taxonomy" id="2698827"/>
    <lineage>
        <taxon>Bacteria</taxon>
        <taxon>Pseudomonadati</taxon>
        <taxon>Bacteroidota</taxon>
        <taxon>Flavobacteriia</taxon>
        <taxon>Flavobacteriales</taxon>
        <taxon>Flavobacteriaceae</taxon>
        <taxon>Flavobacterium</taxon>
    </lineage>
</organism>
<feature type="signal peptide" evidence="1">
    <location>
        <begin position="1"/>
        <end position="23"/>
    </location>
</feature>
<keyword evidence="1" id="KW-0732">Signal</keyword>
<evidence type="ECO:0000313" key="3">
    <source>
        <dbReference type="Proteomes" id="UP000798602"/>
    </source>
</evidence>
<reference evidence="3" key="1">
    <citation type="submission" date="2020-01" db="EMBL/GenBank/DDBJ databases">
        <title>Sphingomonas sp. strain CSW-10.</title>
        <authorList>
            <person name="Chen W.-M."/>
        </authorList>
    </citation>
    <scope>NUCLEOTIDE SEQUENCE [LARGE SCALE GENOMIC DNA]</scope>
    <source>
        <strain evidence="3">NST-5</strain>
    </source>
</reference>
<dbReference type="EMBL" id="JAABLM010000017">
    <property type="protein sequence ID" value="NBL65914.1"/>
    <property type="molecule type" value="Genomic_DNA"/>
</dbReference>
<feature type="chain" id="PRO_5045774677" evidence="1">
    <location>
        <begin position="24"/>
        <end position="251"/>
    </location>
</feature>
<comment type="caution">
    <text evidence="2">The sequence shown here is derived from an EMBL/GenBank/DDBJ whole genome shotgun (WGS) entry which is preliminary data.</text>
</comment>
<protein>
    <submittedName>
        <fullName evidence="2">DUF4625 domain-containing protein</fullName>
    </submittedName>
</protein>
<dbReference type="InterPro" id="IPR027829">
    <property type="entry name" value="DUF4625"/>
</dbReference>
<keyword evidence="3" id="KW-1185">Reference proteome</keyword>
<dbReference type="RefSeq" id="WP_166537735.1">
    <property type="nucleotide sequence ID" value="NZ_JAABLM010000017.1"/>
</dbReference>
<dbReference type="Proteomes" id="UP000798602">
    <property type="component" value="Unassembled WGS sequence"/>
</dbReference>